<dbReference type="AlphaFoldDB" id="A0A351R9L1"/>
<comment type="caution">
    <text evidence="1">The sequence shown here is derived from an EMBL/GenBank/DDBJ whole genome shotgun (WGS) entry which is preliminary data.</text>
</comment>
<proteinExistence type="predicted"/>
<dbReference type="EMBL" id="DNAA01000086">
    <property type="protein sequence ID" value="HBA08732.1"/>
    <property type="molecule type" value="Genomic_DNA"/>
</dbReference>
<dbReference type="PANTHER" id="PTHR38765:SF1">
    <property type="entry name" value="DUF484 DOMAIN-CONTAINING PROTEIN"/>
    <property type="match status" value="1"/>
</dbReference>
<dbReference type="PANTHER" id="PTHR38765">
    <property type="entry name" value="DUF484 DOMAIN-CONTAINING PROTEIN"/>
    <property type="match status" value="1"/>
</dbReference>
<protein>
    <submittedName>
        <fullName evidence="1">DUF484 domain-containing protein</fullName>
    </submittedName>
</protein>
<sequence length="230" mass="25676">MTNNQHEVVSAEQVKDYLRNHPNFFEKNATLLTEITLPNPHGNGVISLTERQQLAQRDKIRVIEAMMAQMIVHAEENDATSAKVHQLSVKLLNQQSYTALQQLIAETLKLDFAVTDSLIRIWVKPSNSAIVQDPTFTHVSEAFNEWVMSLSQPYCGTKPEILGDLLDSKLQSFAIIPLGTKAADQRPFGVLILGAEDKDRFKTGMGTLYLEHIGELVAATLLNHLFALNL</sequence>
<evidence type="ECO:0000313" key="2">
    <source>
        <dbReference type="Proteomes" id="UP000264313"/>
    </source>
</evidence>
<dbReference type="InterPro" id="IPR029016">
    <property type="entry name" value="GAF-like_dom_sf"/>
</dbReference>
<dbReference type="InterPro" id="IPR007435">
    <property type="entry name" value="DUF484"/>
</dbReference>
<dbReference type="Pfam" id="PF04340">
    <property type="entry name" value="DUF484"/>
    <property type="match status" value="1"/>
</dbReference>
<dbReference type="Proteomes" id="UP000264313">
    <property type="component" value="Unassembled WGS sequence"/>
</dbReference>
<accession>A0A351R9L1</accession>
<dbReference type="STRING" id="1132855.GCA_000384255_00371"/>
<dbReference type="Gene3D" id="3.30.450.40">
    <property type="match status" value="1"/>
</dbReference>
<gene>
    <name evidence="1" type="ORF">DCW48_03545</name>
</gene>
<reference evidence="1 2" key="1">
    <citation type="journal article" date="2018" name="Nat. Biotechnol.">
        <title>A standardized bacterial taxonomy based on genome phylogeny substantially revises the tree of life.</title>
        <authorList>
            <person name="Parks D.H."/>
            <person name="Chuvochina M."/>
            <person name="Waite D.W."/>
            <person name="Rinke C."/>
            <person name="Skarshewski A."/>
            <person name="Chaumeil P.A."/>
            <person name="Hugenholtz P."/>
        </authorList>
    </citation>
    <scope>NUCLEOTIDE SEQUENCE [LARGE SCALE GENOMIC DNA]</scope>
    <source>
        <strain evidence="1">UBA9958</strain>
    </source>
</reference>
<organism evidence="1 2">
    <name type="scientific">Methylotenera mobilis</name>
    <dbReference type="NCBI Taxonomy" id="359408"/>
    <lineage>
        <taxon>Bacteria</taxon>
        <taxon>Pseudomonadati</taxon>
        <taxon>Pseudomonadota</taxon>
        <taxon>Betaproteobacteria</taxon>
        <taxon>Nitrosomonadales</taxon>
        <taxon>Methylophilaceae</taxon>
        <taxon>Methylotenera</taxon>
    </lineage>
</organism>
<evidence type="ECO:0000313" key="1">
    <source>
        <dbReference type="EMBL" id="HBA08732.1"/>
    </source>
</evidence>
<name>A0A351R9L1_9PROT</name>